<dbReference type="AlphaFoldDB" id="A0A7X2Z3Z9"/>
<dbReference type="PANTHER" id="PTHR37166:SF1">
    <property type="entry name" value="PROTEIN FLAG"/>
    <property type="match status" value="1"/>
</dbReference>
<dbReference type="EMBL" id="WNZW01000010">
    <property type="protein sequence ID" value="MUG47148.1"/>
    <property type="molecule type" value="Genomic_DNA"/>
</dbReference>
<name>A0A7X2Z3Z9_9BACL</name>
<dbReference type="Pfam" id="PF03646">
    <property type="entry name" value="FlaG"/>
    <property type="match status" value="1"/>
</dbReference>
<evidence type="ECO:0000313" key="2">
    <source>
        <dbReference type="Proteomes" id="UP000447876"/>
    </source>
</evidence>
<dbReference type="PANTHER" id="PTHR37166">
    <property type="entry name" value="PROTEIN FLAG"/>
    <property type="match status" value="1"/>
</dbReference>
<sequence length="115" mass="12979">MGGNVVRVDPNSSSAFLISGLKDITSSTYLSQSETEQSQNKRNYTVPELADKLNKRLVEAGTHIQVKLHEKTNTIMILVVADDTEEIVREIPKEKMLDMMYNMCVQVGVFLDEKM</sequence>
<dbReference type="SUPFAM" id="SSF160214">
    <property type="entry name" value="FlaG-like"/>
    <property type="match status" value="1"/>
</dbReference>
<dbReference type="Gene3D" id="3.30.160.170">
    <property type="entry name" value="FlaG-like"/>
    <property type="match status" value="1"/>
</dbReference>
<protein>
    <recommendedName>
        <fullName evidence="3">Flagellar protein FlaG</fullName>
    </recommendedName>
</protein>
<accession>A0A7X2Z3Z9</accession>
<comment type="caution">
    <text evidence="1">The sequence shown here is derived from an EMBL/GenBank/DDBJ whole genome shotgun (WGS) entry which is preliminary data.</text>
</comment>
<reference evidence="1 2" key="1">
    <citation type="submission" date="2019-11" db="EMBL/GenBank/DDBJ databases">
        <title>Draft genome sequences of five Paenibacillus species of dairy origin.</title>
        <authorList>
            <person name="Olajide A.M."/>
            <person name="Chen S."/>
            <person name="Lapointe G."/>
        </authorList>
    </citation>
    <scope>NUCLEOTIDE SEQUENCE [LARGE SCALE GENOMIC DNA]</scope>
    <source>
        <strain evidence="1 2">12CR55</strain>
    </source>
</reference>
<evidence type="ECO:0000313" key="1">
    <source>
        <dbReference type="EMBL" id="MUG47148.1"/>
    </source>
</evidence>
<dbReference type="Proteomes" id="UP000447876">
    <property type="component" value="Unassembled WGS sequence"/>
</dbReference>
<proteinExistence type="predicted"/>
<dbReference type="InterPro" id="IPR005186">
    <property type="entry name" value="FlaG"/>
</dbReference>
<dbReference type="InterPro" id="IPR035924">
    <property type="entry name" value="FlaG-like_sf"/>
</dbReference>
<organism evidence="1 2">
    <name type="scientific">Paenibacillus woosongensis</name>
    <dbReference type="NCBI Taxonomy" id="307580"/>
    <lineage>
        <taxon>Bacteria</taxon>
        <taxon>Bacillati</taxon>
        <taxon>Bacillota</taxon>
        <taxon>Bacilli</taxon>
        <taxon>Bacillales</taxon>
        <taxon>Paenibacillaceae</taxon>
        <taxon>Paenibacillus</taxon>
    </lineage>
</organism>
<evidence type="ECO:0008006" key="3">
    <source>
        <dbReference type="Google" id="ProtNLM"/>
    </source>
</evidence>
<gene>
    <name evidence="1" type="ORF">GNP95_19460</name>
</gene>